<dbReference type="EMBL" id="AP019376">
    <property type="protein sequence ID" value="BBH87420.1"/>
    <property type="molecule type" value="Genomic_DNA"/>
</dbReference>
<evidence type="ECO:0008006" key="2">
    <source>
        <dbReference type="Google" id="ProtNLM"/>
    </source>
</evidence>
<protein>
    <recommendedName>
        <fullName evidence="2">Glycosyl transferase family 1 domain-containing protein</fullName>
    </recommendedName>
</protein>
<reference evidence="1" key="1">
    <citation type="submission" date="2018-12" db="EMBL/GenBank/DDBJ databases">
        <title>Novel natural products biosynthetic potential of the class Ktedonobacteria.</title>
        <authorList>
            <person name="Zheng Y."/>
            <person name="Saitou A."/>
            <person name="Wang C.M."/>
            <person name="Toyoda A."/>
            <person name="Minakuchi Y."/>
            <person name="Sekiguchi Y."/>
            <person name="Ueda K."/>
            <person name="Takano H."/>
            <person name="Sakai Y."/>
            <person name="Yokota A."/>
            <person name="Yabe S."/>
        </authorList>
    </citation>
    <scope>NUCLEOTIDE SEQUENCE</scope>
    <source>
        <strain evidence="1">COM3</strain>
    </source>
</reference>
<sequence>MKDIIIIVNARFIPQERNSTYIYGVVQHVLRCADVLKQGGVNVGFLLYKRDEDLAEPLLEPGTVVQTFPAMTLHFHFGMEPNAVKAVFRSAIHHITESWGQGATRDPLLYYQTSALLPYAPTDHLIAITHHSPFVEQVARSIGTEAAWKAFNWDHPKAEHLLRTQNQALEIIASRDNIHCLEISILQQQFLREYGIAERQIHRIPQPVGSDESEPEPLPPLLASALQDRAARSGLVAVTVVSRFDYFKNIELYIDGCCLALQNRALQQVLVIGGFADDEIRTQLQSRIPAELASAFLFIPRMERGVLTGALFPELANQAVFACTSRFDLVPYTALEAARAGLCTIVPDHGRVGAAEYIPDHYQFSDSPAGLATLLTKLASHPGYLEQFQQTAAKIRQATSDEAFFDSFVEICSRI</sequence>
<proteinExistence type="predicted"/>
<dbReference type="Gene3D" id="3.40.50.2000">
    <property type="entry name" value="Glycogen Phosphorylase B"/>
    <property type="match status" value="1"/>
</dbReference>
<dbReference type="AlphaFoldDB" id="A0A455SIN5"/>
<accession>A0A455SIN5</accession>
<organism evidence="1">
    <name type="scientific">Thermosporothrix sp. COM3</name>
    <dbReference type="NCBI Taxonomy" id="2490863"/>
    <lineage>
        <taxon>Bacteria</taxon>
        <taxon>Bacillati</taxon>
        <taxon>Chloroflexota</taxon>
        <taxon>Ktedonobacteria</taxon>
        <taxon>Ktedonobacterales</taxon>
        <taxon>Thermosporotrichaceae</taxon>
        <taxon>Thermosporothrix</taxon>
    </lineage>
</organism>
<name>A0A455SIN5_9CHLR</name>
<gene>
    <name evidence="1" type="ORF">KTC_21710</name>
</gene>
<dbReference type="SUPFAM" id="SSF53756">
    <property type="entry name" value="UDP-Glycosyltransferase/glycogen phosphorylase"/>
    <property type="match status" value="1"/>
</dbReference>
<evidence type="ECO:0000313" key="1">
    <source>
        <dbReference type="EMBL" id="BBH87420.1"/>
    </source>
</evidence>